<keyword evidence="3" id="KW-0964">Secreted</keyword>
<sequence length="244" mass="27341">MDQARSHSAARTPGTGSRSTRTFCRTPGTGSRSTRTFCRTPGTGSRSTRTFCRTPGTGSRSRLSHRTMLFSSRTLQNWFFAVVLLCSPVPHDGRPLDAISSRTRRSVSHTQLMHDKSRTLQDFRRRMWLQELLGVIHTAEAHHLETGGGSGLLGANPSTTGTTLQSKRPGGIKNLPISAQLEEEETVKYNDSMMKSPGRRKKKARSGKRREGEKRKRRARSLRTRLEEKTGSGLHRRWRSLLGS</sequence>
<evidence type="ECO:0000256" key="2">
    <source>
        <dbReference type="ARBA" id="ARBA00006307"/>
    </source>
</evidence>
<reference evidence="7" key="1">
    <citation type="submission" date="2014-08" db="EMBL/GenBank/DDBJ databases">
        <authorList>
            <person name="Senf B."/>
            <person name="Petzold A."/>
            <person name="Downie B.R."/>
            <person name="Koch P."/>
            <person name="Platzer M."/>
        </authorList>
    </citation>
    <scope>NUCLEOTIDE SEQUENCE [LARGE SCALE GENOMIC DNA]</scope>
    <source>
        <strain evidence="7">GRZ</strain>
    </source>
</reference>
<feature type="region of interest" description="Disordered" evidence="6">
    <location>
        <begin position="1"/>
        <end position="59"/>
    </location>
</feature>
<organism evidence="7 8">
    <name type="scientific">Nothobranchius furzeri</name>
    <name type="common">Turquoise killifish</name>
    <dbReference type="NCBI Taxonomy" id="105023"/>
    <lineage>
        <taxon>Eukaryota</taxon>
        <taxon>Metazoa</taxon>
        <taxon>Chordata</taxon>
        <taxon>Craniata</taxon>
        <taxon>Vertebrata</taxon>
        <taxon>Euteleostomi</taxon>
        <taxon>Actinopterygii</taxon>
        <taxon>Neopterygii</taxon>
        <taxon>Teleostei</taxon>
        <taxon>Neoteleostei</taxon>
        <taxon>Acanthomorphata</taxon>
        <taxon>Ovalentaria</taxon>
        <taxon>Atherinomorphae</taxon>
        <taxon>Cyprinodontiformes</taxon>
        <taxon>Nothobranchiidae</taxon>
        <taxon>Nothobranchius</taxon>
    </lineage>
</organism>
<dbReference type="Proteomes" id="UP000694548">
    <property type="component" value="Chromosome sgr01"/>
</dbReference>
<dbReference type="GO" id="GO:0030282">
    <property type="term" value="P:bone mineralization"/>
    <property type="evidence" value="ECO:0007669"/>
    <property type="project" value="InterPro"/>
</dbReference>
<evidence type="ECO:0000313" key="7">
    <source>
        <dbReference type="Ensembl" id="ENSNFUP00015025925.1"/>
    </source>
</evidence>
<dbReference type="SMART" id="SM00087">
    <property type="entry name" value="PTH"/>
    <property type="match status" value="1"/>
</dbReference>
<feature type="compositionally biased region" description="Low complexity" evidence="6">
    <location>
        <begin position="11"/>
        <end position="50"/>
    </location>
</feature>
<dbReference type="KEGG" id="nfu:107387713"/>
<protein>
    <submittedName>
        <fullName evidence="7">Parathyroid hormone-like hormone a</fullName>
    </submittedName>
</protein>
<evidence type="ECO:0000256" key="3">
    <source>
        <dbReference type="ARBA" id="ARBA00022525"/>
    </source>
</evidence>
<feature type="compositionally biased region" description="Basic residues" evidence="6">
    <location>
        <begin position="197"/>
        <end position="208"/>
    </location>
</feature>
<accession>A0A8C6LYI9</accession>
<reference evidence="7" key="3">
    <citation type="submission" date="2025-09" db="UniProtKB">
        <authorList>
            <consortium name="Ensembl"/>
        </authorList>
    </citation>
    <scope>IDENTIFICATION</scope>
</reference>
<dbReference type="PANTHER" id="PTHR17223">
    <property type="entry name" value="PARATHYROID HORMONE-RELATED"/>
    <property type="match status" value="1"/>
</dbReference>
<feature type="compositionally biased region" description="Polar residues" evidence="6">
    <location>
        <begin position="156"/>
        <end position="166"/>
    </location>
</feature>
<dbReference type="AlphaFoldDB" id="A0A8C6LYI9"/>
<proteinExistence type="inferred from homology"/>
<keyword evidence="8" id="KW-1185">Reference proteome</keyword>
<evidence type="ECO:0000256" key="1">
    <source>
        <dbReference type="ARBA" id="ARBA00004613"/>
    </source>
</evidence>
<feature type="region of interest" description="Disordered" evidence="6">
    <location>
        <begin position="148"/>
        <end position="175"/>
    </location>
</feature>
<name>A0A8C6LYI9_NOTFU</name>
<comment type="similarity">
    <text evidence="2">Belongs to the parathyroid hormone family.</text>
</comment>
<dbReference type="InterPro" id="IPR001415">
    <property type="entry name" value="PTH/PTH-rel"/>
</dbReference>
<dbReference type="GO" id="GO:0005576">
    <property type="term" value="C:extracellular region"/>
    <property type="evidence" value="ECO:0007669"/>
    <property type="project" value="UniProtKB-SubCell"/>
</dbReference>
<evidence type="ECO:0000256" key="6">
    <source>
        <dbReference type="SAM" id="MobiDB-lite"/>
    </source>
</evidence>
<feature type="region of interest" description="Disordered" evidence="6">
    <location>
        <begin position="189"/>
        <end position="244"/>
    </location>
</feature>
<dbReference type="InterPro" id="IPR003626">
    <property type="entry name" value="PTH-rel"/>
</dbReference>
<dbReference type="GeneTree" id="ENSGT00390000004933"/>
<evidence type="ECO:0000313" key="8">
    <source>
        <dbReference type="Proteomes" id="UP000694548"/>
    </source>
</evidence>
<feature type="compositionally biased region" description="Basic residues" evidence="6">
    <location>
        <begin position="234"/>
        <end position="244"/>
    </location>
</feature>
<dbReference type="Ensembl" id="ENSNFUT00015027091.1">
    <property type="protein sequence ID" value="ENSNFUP00015025925.1"/>
    <property type="gene ID" value="ENSNFUG00015012568.1"/>
</dbReference>
<dbReference type="GO" id="GO:0005179">
    <property type="term" value="F:hormone activity"/>
    <property type="evidence" value="ECO:0007669"/>
    <property type="project" value="UniProtKB-KW"/>
</dbReference>
<keyword evidence="5" id="KW-0372">Hormone</keyword>
<evidence type="ECO:0000256" key="5">
    <source>
        <dbReference type="ARBA" id="ARBA00022702"/>
    </source>
</evidence>
<dbReference type="Pfam" id="PF01279">
    <property type="entry name" value="Parathyroid"/>
    <property type="match status" value="1"/>
</dbReference>
<keyword evidence="4" id="KW-0165">Cleavage on pair of basic residues</keyword>
<comment type="subcellular location">
    <subcellularLocation>
        <location evidence="1">Secreted</location>
    </subcellularLocation>
</comment>
<dbReference type="PANTHER" id="PTHR17223:SF0">
    <property type="entry name" value="PARATHYROID HORMONE-RELATED PROTEIN"/>
    <property type="match status" value="1"/>
</dbReference>
<evidence type="ECO:0000256" key="4">
    <source>
        <dbReference type="ARBA" id="ARBA00022685"/>
    </source>
</evidence>
<reference evidence="7" key="2">
    <citation type="submission" date="2025-08" db="UniProtKB">
        <authorList>
            <consortium name="Ensembl"/>
        </authorList>
    </citation>
    <scope>IDENTIFICATION</scope>
</reference>